<evidence type="ECO:0000256" key="5">
    <source>
        <dbReference type="ARBA" id="ARBA00022683"/>
    </source>
</evidence>
<dbReference type="SUPFAM" id="SSF51261">
    <property type="entry name" value="Duplicated hybrid motif"/>
    <property type="match status" value="1"/>
</dbReference>
<dbReference type="Pfam" id="PF00358">
    <property type="entry name" value="PTS_EIIA_1"/>
    <property type="match status" value="1"/>
</dbReference>
<accession>A0ABQ2NVR1</accession>
<dbReference type="NCBIfam" id="TIGR00830">
    <property type="entry name" value="PTBA"/>
    <property type="match status" value="1"/>
</dbReference>
<dbReference type="EMBL" id="BMLW01000007">
    <property type="protein sequence ID" value="GGP11742.1"/>
    <property type="molecule type" value="Genomic_DNA"/>
</dbReference>
<proteinExistence type="predicted"/>
<keyword evidence="6" id="KW-0418">Kinase</keyword>
<evidence type="ECO:0000256" key="3">
    <source>
        <dbReference type="ARBA" id="ARBA00022597"/>
    </source>
</evidence>
<protein>
    <submittedName>
        <fullName evidence="8">PTS glucose transporter subunit IIA</fullName>
    </submittedName>
</protein>
<feature type="domain" description="PTS EIIA type-1" evidence="7">
    <location>
        <begin position="27"/>
        <end position="131"/>
    </location>
</feature>
<dbReference type="InterPro" id="IPR001127">
    <property type="entry name" value="PTS_EIIA_1_perm"/>
</dbReference>
<comment type="subcellular location">
    <subcellularLocation>
        <location evidence="1">Cytoplasm</location>
    </subcellularLocation>
</comment>
<dbReference type="InterPro" id="IPR011055">
    <property type="entry name" value="Dup_hybrid_motif"/>
</dbReference>
<keyword evidence="9" id="KW-1185">Reference proteome</keyword>
<evidence type="ECO:0000256" key="2">
    <source>
        <dbReference type="ARBA" id="ARBA00022448"/>
    </source>
</evidence>
<evidence type="ECO:0000256" key="6">
    <source>
        <dbReference type="ARBA" id="ARBA00022777"/>
    </source>
</evidence>
<evidence type="ECO:0000256" key="1">
    <source>
        <dbReference type="ARBA" id="ARBA00004496"/>
    </source>
</evidence>
<dbReference type="InterPro" id="IPR050890">
    <property type="entry name" value="PTS_EIIA_component"/>
</dbReference>
<dbReference type="PANTHER" id="PTHR45008:SF1">
    <property type="entry name" value="PTS SYSTEM GLUCOSE-SPECIFIC EIIA COMPONENT"/>
    <property type="match status" value="1"/>
</dbReference>
<evidence type="ECO:0000313" key="8">
    <source>
        <dbReference type="EMBL" id="GGP11742.1"/>
    </source>
</evidence>
<keyword evidence="5" id="KW-0598">Phosphotransferase system</keyword>
<organism evidence="8 9">
    <name type="scientific">Oceanobacillus neutriphilus</name>
    <dbReference type="NCBI Taxonomy" id="531815"/>
    <lineage>
        <taxon>Bacteria</taxon>
        <taxon>Bacillati</taxon>
        <taxon>Bacillota</taxon>
        <taxon>Bacilli</taxon>
        <taxon>Bacillales</taxon>
        <taxon>Bacillaceae</taxon>
        <taxon>Oceanobacillus</taxon>
    </lineage>
</organism>
<keyword evidence="2" id="KW-0813">Transport</keyword>
<evidence type="ECO:0000256" key="4">
    <source>
        <dbReference type="ARBA" id="ARBA00022679"/>
    </source>
</evidence>
<dbReference type="Proteomes" id="UP000641206">
    <property type="component" value="Unassembled WGS sequence"/>
</dbReference>
<dbReference type="PANTHER" id="PTHR45008">
    <property type="entry name" value="PTS SYSTEM GLUCOSE-SPECIFIC EIIA COMPONENT"/>
    <property type="match status" value="1"/>
</dbReference>
<dbReference type="PROSITE" id="PS51093">
    <property type="entry name" value="PTS_EIIA_TYPE_1"/>
    <property type="match status" value="1"/>
</dbReference>
<evidence type="ECO:0000313" key="9">
    <source>
        <dbReference type="Proteomes" id="UP000641206"/>
    </source>
</evidence>
<keyword evidence="3 8" id="KW-0762">Sugar transport</keyword>
<reference evidence="9" key="1">
    <citation type="journal article" date="2019" name="Int. J. Syst. Evol. Microbiol.">
        <title>The Global Catalogue of Microorganisms (GCM) 10K type strain sequencing project: providing services to taxonomists for standard genome sequencing and annotation.</title>
        <authorList>
            <consortium name="The Broad Institute Genomics Platform"/>
            <consortium name="The Broad Institute Genome Sequencing Center for Infectious Disease"/>
            <person name="Wu L."/>
            <person name="Ma J."/>
        </authorList>
    </citation>
    <scope>NUCLEOTIDE SEQUENCE [LARGE SCALE GENOMIC DNA]</scope>
    <source>
        <strain evidence="9">CGMCC 1.7693</strain>
    </source>
</reference>
<name>A0ABQ2NVR1_9BACI</name>
<comment type="caution">
    <text evidence="8">The sequence shown here is derived from an EMBL/GenBank/DDBJ whole genome shotgun (WGS) entry which is preliminary data.</text>
</comment>
<keyword evidence="4" id="KW-0808">Transferase</keyword>
<gene>
    <name evidence="8" type="ORF">GCM10011346_24960</name>
</gene>
<evidence type="ECO:0000259" key="7">
    <source>
        <dbReference type="PROSITE" id="PS51093"/>
    </source>
</evidence>
<sequence>MFHFFKKKIDIYSPVVGKVITLEEVPDKMFSEKLLGDGMAFEFQSNTIYAPCDGKVIMVAPTKHALGIKLPNKSELMIHIGLNTVNFGGKGFTVLVNSGEKIRRGQELVEIDRQFFNEQGINLVTPMIVTSGEFKIEHQPADSVDLDTVVMEFL</sequence>
<dbReference type="Gene3D" id="2.70.70.10">
    <property type="entry name" value="Glucose Permease (Domain IIA)"/>
    <property type="match status" value="1"/>
</dbReference>